<feature type="transmembrane region" description="Helical" evidence="11">
    <location>
        <begin position="45"/>
        <end position="64"/>
    </location>
</feature>
<evidence type="ECO:0000256" key="7">
    <source>
        <dbReference type="ARBA" id="ARBA00022840"/>
    </source>
</evidence>
<dbReference type="Gene3D" id="3.30.565.10">
    <property type="entry name" value="Histidine kinase-like ATPase, C-terminal domain"/>
    <property type="match status" value="1"/>
</dbReference>
<keyword evidence="10 11" id="KW-0472">Membrane</keyword>
<feature type="transmembrane region" description="Helical" evidence="11">
    <location>
        <begin position="138"/>
        <end position="160"/>
    </location>
</feature>
<dbReference type="PANTHER" id="PTHR34220">
    <property type="entry name" value="SENSOR HISTIDINE KINASE YPDA"/>
    <property type="match status" value="1"/>
</dbReference>
<dbReference type="SUPFAM" id="SSF55874">
    <property type="entry name" value="ATPase domain of HSP90 chaperone/DNA topoisomerase II/histidine kinase"/>
    <property type="match status" value="1"/>
</dbReference>
<name>A0A650MKM7_9CLOT</name>
<evidence type="ECO:0000313" key="13">
    <source>
        <dbReference type="EMBL" id="CAG9704642.1"/>
    </source>
</evidence>
<dbReference type="Pfam" id="PF07694">
    <property type="entry name" value="5TM-5TMR_LYT"/>
    <property type="match status" value="1"/>
</dbReference>
<evidence type="ECO:0000313" key="15">
    <source>
        <dbReference type="Proteomes" id="UP000431451"/>
    </source>
</evidence>
<dbReference type="Pfam" id="PF02518">
    <property type="entry name" value="HATPase_c"/>
    <property type="match status" value="1"/>
</dbReference>
<keyword evidence="6 14" id="KW-0418">Kinase</keyword>
<dbReference type="InterPro" id="IPR036890">
    <property type="entry name" value="HATPase_C_sf"/>
</dbReference>
<evidence type="ECO:0000256" key="9">
    <source>
        <dbReference type="ARBA" id="ARBA00023012"/>
    </source>
</evidence>
<feature type="transmembrane region" description="Helical" evidence="11">
    <location>
        <begin position="7"/>
        <end position="25"/>
    </location>
</feature>
<evidence type="ECO:0000256" key="4">
    <source>
        <dbReference type="ARBA" id="ARBA00022692"/>
    </source>
</evidence>
<keyword evidence="7" id="KW-0067">ATP-binding</keyword>
<feature type="transmembrane region" description="Helical" evidence="11">
    <location>
        <begin position="102"/>
        <end position="126"/>
    </location>
</feature>
<reference evidence="13" key="2">
    <citation type="submission" date="2021-10" db="EMBL/GenBank/DDBJ databases">
        <authorList>
            <person name="Mesa V."/>
        </authorList>
    </citation>
    <scope>NUCLEOTIDE SEQUENCE</scope>
    <source>
        <strain evidence="13">CC3_PB</strain>
    </source>
</reference>
<dbReference type="Proteomes" id="UP000431451">
    <property type="component" value="Unassembled WGS sequence"/>
</dbReference>
<sequence>MAGDSMLMLDMLERMSLITIFTYIIFQTDIIKHLVKDEYDKKDKIIMIVLFTILSITGTYFGIYITDNSLANSRPIGTIVAGYLGGPVVGVTVGIISGLHRYTLGGFTALACSISTVVEGAIGAGFRRIFKDKGLSPIIAGLSAVVSEITQMIIILIFSGDLETAILLEEKIAASMIIINSVGVFLIVMVVDRSKKLVDGQVKLVKLKEENKIAELKALKAQIEPHFLFNSLNVIGAYCRTDGEKARNLILNLSDYFRGTLEIEGDFSTLQKELSLVKAYVSIEEARFSNRLKVEFFIDNTLLDIKFPILIIQPIVENAIKHGILKKIEGGTVKVIVSNKENDVYVEICDDGIGFENANNSVSTGLGLKNVRNRLKLLYGEKYDINIISSNKGSSVSFYIPKNI</sequence>
<dbReference type="Proteomes" id="UP000789738">
    <property type="component" value="Unassembled WGS sequence"/>
</dbReference>
<feature type="domain" description="Histidine kinase/HSP90-like ATPase" evidence="12">
    <location>
        <begin position="303"/>
        <end position="404"/>
    </location>
</feature>
<evidence type="ECO:0000256" key="2">
    <source>
        <dbReference type="ARBA" id="ARBA00022475"/>
    </source>
</evidence>
<comment type="subcellular location">
    <subcellularLocation>
        <location evidence="1">Cell membrane</location>
        <topology evidence="1">Multi-pass membrane protein</topology>
    </subcellularLocation>
</comment>
<keyword evidence="8 11" id="KW-1133">Transmembrane helix</keyword>
<organism evidence="14 15">
    <name type="scientific">Clostridium neonatale</name>
    <dbReference type="NCBI Taxonomy" id="137838"/>
    <lineage>
        <taxon>Bacteria</taxon>
        <taxon>Bacillati</taxon>
        <taxon>Bacillota</taxon>
        <taxon>Clostridia</taxon>
        <taxon>Eubacteriales</taxon>
        <taxon>Clostridiaceae</taxon>
        <taxon>Clostridium</taxon>
    </lineage>
</organism>
<dbReference type="GO" id="GO:0071555">
    <property type="term" value="P:cell wall organization"/>
    <property type="evidence" value="ECO:0007669"/>
    <property type="project" value="InterPro"/>
</dbReference>
<evidence type="ECO:0000256" key="1">
    <source>
        <dbReference type="ARBA" id="ARBA00004651"/>
    </source>
</evidence>
<evidence type="ECO:0000256" key="5">
    <source>
        <dbReference type="ARBA" id="ARBA00022741"/>
    </source>
</evidence>
<reference evidence="14 15" key="1">
    <citation type="submission" date="2018-06" db="EMBL/GenBank/DDBJ databases">
        <authorList>
            <consortium name="IHU Genomes"/>
        </authorList>
    </citation>
    <scope>NUCLEOTIDE SEQUENCE [LARGE SCALE GENOMIC DNA]</scope>
    <source>
        <strain evidence="14 15">NEC25</strain>
    </source>
</reference>
<dbReference type="RefSeq" id="WP_243145228.1">
    <property type="nucleotide sequence ID" value="NZ_CAKJVE010000004.1"/>
</dbReference>
<dbReference type="GO" id="GO:0005524">
    <property type="term" value="F:ATP binding"/>
    <property type="evidence" value="ECO:0007669"/>
    <property type="project" value="UniProtKB-KW"/>
</dbReference>
<dbReference type="Pfam" id="PF06580">
    <property type="entry name" value="His_kinase"/>
    <property type="match status" value="1"/>
</dbReference>
<dbReference type="InterPro" id="IPR010559">
    <property type="entry name" value="Sig_transdc_His_kin_internal"/>
</dbReference>
<evidence type="ECO:0000256" key="3">
    <source>
        <dbReference type="ARBA" id="ARBA00022679"/>
    </source>
</evidence>
<dbReference type="PANTHER" id="PTHR34220:SF7">
    <property type="entry name" value="SENSOR HISTIDINE KINASE YPDA"/>
    <property type="match status" value="1"/>
</dbReference>
<evidence type="ECO:0000256" key="11">
    <source>
        <dbReference type="SAM" id="Phobius"/>
    </source>
</evidence>
<dbReference type="AlphaFoldDB" id="A0A650MKM7"/>
<dbReference type="Gene3D" id="1.10.1760.20">
    <property type="match status" value="1"/>
</dbReference>
<dbReference type="InterPro" id="IPR003594">
    <property type="entry name" value="HATPase_dom"/>
</dbReference>
<dbReference type="EC" id="2.7.13.3" evidence="13 14"/>
<dbReference type="EMBL" id="CAKJVE010000004">
    <property type="protein sequence ID" value="CAG9704642.1"/>
    <property type="molecule type" value="Genomic_DNA"/>
</dbReference>
<keyword evidence="9" id="KW-0902">Two-component regulatory system</keyword>
<dbReference type="InterPro" id="IPR011620">
    <property type="entry name" value="Sig_transdc_His_kinase_LytS_TM"/>
</dbReference>
<feature type="transmembrane region" description="Helical" evidence="11">
    <location>
        <begin position="76"/>
        <end position="96"/>
    </location>
</feature>
<dbReference type="InterPro" id="IPR050640">
    <property type="entry name" value="Bact_2-comp_sensor_kinase"/>
</dbReference>
<protein>
    <submittedName>
        <fullName evidence="13 14">Histidine kinase</fullName>
        <ecNumber evidence="13 14">2.7.13.3</ecNumber>
    </submittedName>
</protein>
<keyword evidence="3 14" id="KW-0808">Transferase</keyword>
<evidence type="ECO:0000313" key="14">
    <source>
        <dbReference type="EMBL" id="VCT85846.1"/>
    </source>
</evidence>
<dbReference type="GO" id="GO:0000155">
    <property type="term" value="F:phosphorelay sensor kinase activity"/>
    <property type="evidence" value="ECO:0007669"/>
    <property type="project" value="InterPro"/>
</dbReference>
<evidence type="ECO:0000256" key="8">
    <source>
        <dbReference type="ARBA" id="ARBA00022989"/>
    </source>
</evidence>
<keyword evidence="2" id="KW-1003">Cell membrane</keyword>
<keyword evidence="4 11" id="KW-0812">Transmembrane</keyword>
<dbReference type="EMBL" id="UWJD01000002">
    <property type="protein sequence ID" value="VCT85846.1"/>
    <property type="molecule type" value="Genomic_DNA"/>
</dbReference>
<gene>
    <name evidence="14" type="primary">ypdA_8</name>
    <name evidence="13" type="synonym">ypdA</name>
    <name evidence="13" type="ORF">CNEO_41407</name>
    <name evidence="14" type="ORF">CNEONATNEC25_03449</name>
</gene>
<dbReference type="GO" id="GO:0005886">
    <property type="term" value="C:plasma membrane"/>
    <property type="evidence" value="ECO:0007669"/>
    <property type="project" value="UniProtKB-SubCell"/>
</dbReference>
<evidence type="ECO:0000256" key="6">
    <source>
        <dbReference type="ARBA" id="ARBA00022777"/>
    </source>
</evidence>
<evidence type="ECO:0000259" key="12">
    <source>
        <dbReference type="SMART" id="SM00387"/>
    </source>
</evidence>
<evidence type="ECO:0000256" key="10">
    <source>
        <dbReference type="ARBA" id="ARBA00023136"/>
    </source>
</evidence>
<accession>A0A650MKM7</accession>
<dbReference type="SMART" id="SM00387">
    <property type="entry name" value="HATPase_c"/>
    <property type="match status" value="1"/>
</dbReference>
<proteinExistence type="predicted"/>
<feature type="transmembrane region" description="Helical" evidence="11">
    <location>
        <begin position="172"/>
        <end position="191"/>
    </location>
</feature>
<keyword evidence="5" id="KW-0547">Nucleotide-binding</keyword>